<organism evidence="1 2">
    <name type="scientific">Zarea fungicola</name>
    <dbReference type="NCBI Taxonomy" id="93591"/>
    <lineage>
        <taxon>Eukaryota</taxon>
        <taxon>Fungi</taxon>
        <taxon>Dikarya</taxon>
        <taxon>Ascomycota</taxon>
        <taxon>Pezizomycotina</taxon>
        <taxon>Sordariomycetes</taxon>
        <taxon>Hypocreomycetidae</taxon>
        <taxon>Hypocreales</taxon>
        <taxon>Cordycipitaceae</taxon>
        <taxon>Zarea</taxon>
    </lineage>
</organism>
<evidence type="ECO:0000313" key="1">
    <source>
        <dbReference type="EMBL" id="KAJ2965673.1"/>
    </source>
</evidence>
<evidence type="ECO:0000313" key="2">
    <source>
        <dbReference type="Proteomes" id="UP001143910"/>
    </source>
</evidence>
<dbReference type="Proteomes" id="UP001143910">
    <property type="component" value="Unassembled WGS sequence"/>
</dbReference>
<reference evidence="1" key="1">
    <citation type="submission" date="2022-08" db="EMBL/GenBank/DDBJ databases">
        <title>Genome Sequence of Lecanicillium fungicola.</title>
        <authorList>
            <person name="Buettner E."/>
        </authorList>
    </citation>
    <scope>NUCLEOTIDE SEQUENCE</scope>
    <source>
        <strain evidence="1">Babe33</strain>
    </source>
</reference>
<proteinExistence type="predicted"/>
<name>A0ACC1MHF2_9HYPO</name>
<protein>
    <submittedName>
        <fullName evidence="1">Uncharacterized protein</fullName>
    </submittedName>
</protein>
<dbReference type="EMBL" id="JANJQO010002895">
    <property type="protein sequence ID" value="KAJ2965673.1"/>
    <property type="molecule type" value="Genomic_DNA"/>
</dbReference>
<accession>A0ACC1MHF2</accession>
<keyword evidence="2" id="KW-1185">Reference proteome</keyword>
<gene>
    <name evidence="1" type="ORF">NQ176_g10504</name>
</gene>
<sequence>MVTQANTDPKVTAELIQSAKTKYAWNAVRRIPLAAWVATQHALGWSEQSQHVDLWTRLIVGVGQSFFSGQDGPVSIAELQAMTLRPRNIPSKTWISKYTSLPPPEVGAVEAVMGAIRSMVRLDAEGVRLTSTPDYVPVEAEWTAYRPDGPDGPQGPGLPAISEKERYSEMMNDVAEPTTILYLHGGGYMMLDPKSHRPFLKQLCKRSGGRGYSVRYRLSPQAVFPAALLDAFVSYLTLLYPPADAYHEPVKPEHIVLSGDSAGGNLVLSLLQLLLELQRKNVRVAWHGQERDIPLPAGAACNSPWLDVTHSLIPYGGDKPLKYDVTSLPVPETGWMTETRPDHIWPANPPRHNFYAQDHLVGHPLVSVLGTQAEDWAGSPPIYICTGWEHLGTESRIFARRLATKAGVPLVFNDYEAMPHCFALIMPKTDTAEHCWNGWSGFIKRCVDGPTNIKARAIRIKAKTLLEEEIAFEQLVDMSDDEARAIFESQKSPFKILPRL</sequence>
<comment type="caution">
    <text evidence="1">The sequence shown here is derived from an EMBL/GenBank/DDBJ whole genome shotgun (WGS) entry which is preliminary data.</text>
</comment>